<keyword evidence="1" id="KW-0547">Nucleotide-binding</keyword>
<dbReference type="VEuPathDB" id="MicrosporidiaDB:VCUG_01157"/>
<evidence type="ECO:0000313" key="4">
    <source>
        <dbReference type="EMBL" id="ELA47388.2"/>
    </source>
</evidence>
<evidence type="ECO:0000259" key="3">
    <source>
        <dbReference type="Pfam" id="PF00501"/>
    </source>
</evidence>
<evidence type="ECO:0000256" key="1">
    <source>
        <dbReference type="ARBA" id="ARBA00022741"/>
    </source>
</evidence>
<gene>
    <name evidence="4" type="ORF">VCUG_01157</name>
</gene>
<sequence length="672" mass="75914">MSAKTSNVLESVKHFLSRKKLIIFFLVYPGMAALENKKFNMVYENGVYRHMQYIENISCTQNGAESLHQVFIKSVQEKPGGKFLGTIKNGKVEYITYLDGYNRVRKIYSFIKKMSLDKEEIIGIFSVNREEWIVSEQAILMVDAMSCPLYSTLGVDSIKHIINETCMRIMFVSGEKAEYLYDKILPNGSIGLEIIISYDPIPEETVDRFANLGISVYFFDEIYENSTEKDITLDDLKVQNSVNVDNNIYDSLRVLKKVRNLSRSRLDDVITICYTSGTCGKPKGAMLTNRNFVSAIAAFARGDDKGSVIEISDSVVYISYLPLAHAMEKICVCVIMSVNACIAFYSGNPKNLQEDMKIIKPSFLVGVPRVFNVFKEKIEEKVKEKGILTRLVFNLALKYKRWKQKSGSVSSYIVDNFIFKKVAAEFGGNIQFGLSGSAPLNPEVCSFLQAVFSMKLYEGYGQTEALAANILKPPQCHTYGTVGIPFPSNLVKLVPSDIPGQHEILLKGDNVFKGYYKNPEKTAEVLDDDGWLHTGDLGVVKDDLFYIVGRRKEIFKTSLGEYIVPEKLEGLYKQAPIDDILITGKTCGDYIVGIAVCIDSKISKDEIREKVQEIGQNEYSKGNITKFEIPRDIHVVREEWTIADGFITPTGKKRRAILEEHYKSEIESMYKK</sequence>
<dbReference type="PANTHER" id="PTHR43272">
    <property type="entry name" value="LONG-CHAIN-FATTY-ACID--COA LIGASE"/>
    <property type="match status" value="1"/>
</dbReference>
<dbReference type="GO" id="GO:0005524">
    <property type="term" value="F:ATP binding"/>
    <property type="evidence" value="ECO:0007669"/>
    <property type="project" value="UniProtKB-KW"/>
</dbReference>
<dbReference type="STRING" id="948595.L2GVU2"/>
<reference evidence="5" key="1">
    <citation type="submission" date="2011-03" db="EMBL/GenBank/DDBJ databases">
        <title>The genome sequence of Vavraia culicis strain floridensis.</title>
        <authorList>
            <consortium name="The Broad Institute Genome Sequencing Platform"/>
            <person name="Cuomo C."/>
            <person name="Becnel J."/>
            <person name="Sanscrainte N."/>
            <person name="Young S.K."/>
            <person name="Zeng Q."/>
            <person name="Gargeya S."/>
            <person name="Fitzgerald M."/>
            <person name="Haas B."/>
            <person name="Abouelleil A."/>
            <person name="Alvarado L."/>
            <person name="Arachchi H.M."/>
            <person name="Berlin A."/>
            <person name="Chapman S.B."/>
            <person name="Gearin G."/>
            <person name="Goldberg J."/>
            <person name="Griggs A."/>
            <person name="Gujja S."/>
            <person name="Hansen M."/>
            <person name="Heiman D."/>
            <person name="Howarth C."/>
            <person name="Larimer J."/>
            <person name="Lui A."/>
            <person name="MacDonald P.J.P."/>
            <person name="McCowen C."/>
            <person name="Montmayeur A."/>
            <person name="Murphy C."/>
            <person name="Neiman D."/>
            <person name="Pearson M."/>
            <person name="Priest M."/>
            <person name="Roberts A."/>
            <person name="Saif S."/>
            <person name="Shea T."/>
            <person name="Sisk P."/>
            <person name="Stolte C."/>
            <person name="Sykes S."/>
            <person name="Wortman J."/>
            <person name="Nusbaum C."/>
            <person name="Birren B."/>
        </authorList>
    </citation>
    <scope>NUCLEOTIDE SEQUENCE [LARGE SCALE GENOMIC DNA]</scope>
    <source>
        <strain evidence="5">floridensis</strain>
    </source>
</reference>
<dbReference type="Gene3D" id="3.40.50.12780">
    <property type="entry name" value="N-terminal domain of ligase-like"/>
    <property type="match status" value="1"/>
</dbReference>
<evidence type="ECO:0000256" key="2">
    <source>
        <dbReference type="ARBA" id="ARBA00022840"/>
    </source>
</evidence>
<keyword evidence="2" id="KW-0067">ATP-binding</keyword>
<dbReference type="Pfam" id="PF00501">
    <property type="entry name" value="AMP-binding"/>
    <property type="match status" value="1"/>
</dbReference>
<dbReference type="OMA" id="YLEPISF"/>
<dbReference type="HOGENOM" id="CLU_000022_45_4_1"/>
<dbReference type="Proteomes" id="UP000011081">
    <property type="component" value="Unassembled WGS sequence"/>
</dbReference>
<dbReference type="PANTHER" id="PTHR43272:SF33">
    <property type="entry name" value="AMP-BINDING DOMAIN-CONTAINING PROTEIN-RELATED"/>
    <property type="match status" value="1"/>
</dbReference>
<dbReference type="GeneID" id="19879038"/>
<keyword evidence="5" id="KW-1185">Reference proteome</keyword>
<dbReference type="InterPro" id="IPR000873">
    <property type="entry name" value="AMP-dep_synth/lig_dom"/>
</dbReference>
<accession>L2GVU2</accession>
<evidence type="ECO:0000313" key="5">
    <source>
        <dbReference type="Proteomes" id="UP000011081"/>
    </source>
</evidence>
<proteinExistence type="predicted"/>
<dbReference type="EMBL" id="GL877419">
    <property type="protein sequence ID" value="ELA47388.2"/>
    <property type="molecule type" value="Genomic_DNA"/>
</dbReference>
<dbReference type="AlphaFoldDB" id="L2GVU2"/>
<dbReference type="SUPFAM" id="SSF56801">
    <property type="entry name" value="Acetyl-CoA synthetase-like"/>
    <property type="match status" value="1"/>
</dbReference>
<name>L2GVU2_VAVCU</name>
<dbReference type="GO" id="GO:0016020">
    <property type="term" value="C:membrane"/>
    <property type="evidence" value="ECO:0007669"/>
    <property type="project" value="TreeGrafter"/>
</dbReference>
<dbReference type="InterPro" id="IPR042099">
    <property type="entry name" value="ANL_N_sf"/>
</dbReference>
<organism evidence="4 5">
    <name type="scientific">Vavraia culicis (isolate floridensis)</name>
    <name type="common">Microsporidian parasite</name>
    <dbReference type="NCBI Taxonomy" id="948595"/>
    <lineage>
        <taxon>Eukaryota</taxon>
        <taxon>Fungi</taxon>
        <taxon>Fungi incertae sedis</taxon>
        <taxon>Microsporidia</taxon>
        <taxon>Pleistophoridae</taxon>
        <taxon>Vavraia</taxon>
    </lineage>
</organism>
<dbReference type="FunCoup" id="L2GVU2">
    <property type="interactions" value="47"/>
</dbReference>
<protein>
    <recommendedName>
        <fullName evidence="3">AMP-dependent synthetase/ligase domain-containing protein</fullName>
    </recommendedName>
</protein>
<dbReference type="InParanoid" id="L2GVU2"/>
<dbReference type="RefSeq" id="XP_008074134.1">
    <property type="nucleotide sequence ID" value="XM_008075943.1"/>
</dbReference>
<dbReference type="GO" id="GO:0005783">
    <property type="term" value="C:endoplasmic reticulum"/>
    <property type="evidence" value="ECO:0007669"/>
    <property type="project" value="TreeGrafter"/>
</dbReference>
<feature type="domain" description="AMP-dependent synthetase/ligase" evidence="3">
    <location>
        <begin position="90"/>
        <end position="516"/>
    </location>
</feature>
<dbReference type="OrthoDB" id="1700726at2759"/>
<dbReference type="GO" id="GO:0004467">
    <property type="term" value="F:long-chain fatty acid-CoA ligase activity"/>
    <property type="evidence" value="ECO:0007669"/>
    <property type="project" value="TreeGrafter"/>
</dbReference>